<dbReference type="SUPFAM" id="SSF51905">
    <property type="entry name" value="FAD/NAD(P)-binding domain"/>
    <property type="match status" value="1"/>
</dbReference>
<dbReference type="Pfam" id="PF01593">
    <property type="entry name" value="Amino_oxidase"/>
    <property type="match status" value="1"/>
</dbReference>
<reference evidence="2 3" key="1">
    <citation type="submission" date="2016-10" db="EMBL/GenBank/DDBJ databases">
        <authorList>
            <person name="de Groot N.N."/>
        </authorList>
    </citation>
    <scope>NUCLEOTIDE SEQUENCE [LARGE SCALE GENOMIC DNA]</scope>
    <source>
        <strain evidence="2 3">DSM 29316</strain>
    </source>
</reference>
<dbReference type="Proteomes" id="UP000198796">
    <property type="component" value="Unassembled WGS sequence"/>
</dbReference>
<dbReference type="GO" id="GO:0016491">
    <property type="term" value="F:oxidoreductase activity"/>
    <property type="evidence" value="ECO:0007669"/>
    <property type="project" value="InterPro"/>
</dbReference>
<dbReference type="InterPro" id="IPR050464">
    <property type="entry name" value="Zeta_carotene_desat/Oxidored"/>
</dbReference>
<dbReference type="AlphaFoldDB" id="A0A1I0YW61"/>
<dbReference type="InterPro" id="IPR002937">
    <property type="entry name" value="Amino_oxidase"/>
</dbReference>
<keyword evidence="3" id="KW-1185">Reference proteome</keyword>
<dbReference type="InterPro" id="IPR036188">
    <property type="entry name" value="FAD/NAD-bd_sf"/>
</dbReference>
<dbReference type="PRINTS" id="PR00420">
    <property type="entry name" value="RNGMNOXGNASE"/>
</dbReference>
<feature type="domain" description="Amine oxidase" evidence="1">
    <location>
        <begin position="21"/>
        <end position="426"/>
    </location>
</feature>
<gene>
    <name evidence="2" type="ORF">SAMN05421688_3374</name>
</gene>
<proteinExistence type="predicted"/>
<protein>
    <submittedName>
        <fullName evidence="2">Oxygen-dependent protoporphyrinogen oxidase</fullName>
    </submittedName>
</protein>
<dbReference type="RefSeq" id="WP_092066894.1">
    <property type="nucleotide sequence ID" value="NZ_FOJU01000008.1"/>
</dbReference>
<dbReference type="PANTHER" id="PTHR42923:SF3">
    <property type="entry name" value="PROTOPORPHYRINOGEN OXIDASE"/>
    <property type="match status" value="1"/>
</dbReference>
<dbReference type="PANTHER" id="PTHR42923">
    <property type="entry name" value="PROTOPORPHYRINOGEN OXIDASE"/>
    <property type="match status" value="1"/>
</dbReference>
<sequence length="436" mass="45494">MTQPIADSDRLRDVIVVGGGLAGLTAAYRLRDRDVLVLEAAPRAGGRVCSVLHGSVPLNLGAHMFSGLGTPVGDLVAELGLTRTPIRGALMAMSLGGQHMQGRPELWPLRLPMSPRARASFVKMGLRLRWGAARMARAMANGTDATFEDHRTLAQFIGPLHPQVATMLAALTERSGGDPATMSAGHALRSFTYVWSGQAPGANLSGGSQRMIDALVAAIGTDRVVTNTPVTQVRDSGDHVCVDLAGTQLRAKRCIVSTPAPIARTVLSGLPDACKTALGQITYGAFLSVALGVRGAAPWRGAYALATPDAPLSVMFDQGTGTDTGTLSSLMLFRGAAGAAQLAALSDDALTECAHRHLHDLFPGSAFQIETTHIARWPHGAPVAQPGRATLQAPLQMPLGRIALAGDYFHSPNMAAAITSAERAVALTRADPVPVA</sequence>
<dbReference type="OrthoDB" id="9769600at2"/>
<dbReference type="EMBL" id="FOJU01000008">
    <property type="protein sequence ID" value="SFB17056.1"/>
    <property type="molecule type" value="Genomic_DNA"/>
</dbReference>
<accession>A0A1I0YW61</accession>
<evidence type="ECO:0000313" key="2">
    <source>
        <dbReference type="EMBL" id="SFB17056.1"/>
    </source>
</evidence>
<evidence type="ECO:0000259" key="1">
    <source>
        <dbReference type="Pfam" id="PF01593"/>
    </source>
</evidence>
<dbReference type="Gene3D" id="3.50.50.60">
    <property type="entry name" value="FAD/NAD(P)-binding domain"/>
    <property type="match status" value="1"/>
</dbReference>
<name>A0A1I0YW61_9RHOB</name>
<evidence type="ECO:0000313" key="3">
    <source>
        <dbReference type="Proteomes" id="UP000198796"/>
    </source>
</evidence>
<organism evidence="2 3">
    <name type="scientific">Poseidonocella pacifica</name>
    <dbReference type="NCBI Taxonomy" id="871651"/>
    <lineage>
        <taxon>Bacteria</taxon>
        <taxon>Pseudomonadati</taxon>
        <taxon>Pseudomonadota</taxon>
        <taxon>Alphaproteobacteria</taxon>
        <taxon>Rhodobacterales</taxon>
        <taxon>Roseobacteraceae</taxon>
        <taxon>Poseidonocella</taxon>
    </lineage>
</organism>
<dbReference type="STRING" id="871651.SAMN05421688_3374"/>